<dbReference type="PANTHER" id="PTHR37984">
    <property type="entry name" value="PROTEIN CBG26694"/>
    <property type="match status" value="1"/>
</dbReference>
<dbReference type="Proteomes" id="UP000735302">
    <property type="component" value="Unassembled WGS sequence"/>
</dbReference>
<evidence type="ECO:0000313" key="3">
    <source>
        <dbReference type="EMBL" id="GFN81635.1"/>
    </source>
</evidence>
<dbReference type="InterPro" id="IPR043128">
    <property type="entry name" value="Rev_trsase/Diguanyl_cyclase"/>
</dbReference>
<comment type="caution">
    <text evidence="3">The sequence shown here is derived from an EMBL/GenBank/DDBJ whole genome shotgun (WGS) entry which is preliminary data.</text>
</comment>
<dbReference type="Pfam" id="PF17919">
    <property type="entry name" value="RT_RNaseH_2"/>
    <property type="match status" value="1"/>
</dbReference>
<accession>A0AAV3Y327</accession>
<dbReference type="GO" id="GO:0003824">
    <property type="term" value="F:catalytic activity"/>
    <property type="evidence" value="ECO:0007669"/>
    <property type="project" value="UniProtKB-KW"/>
</dbReference>
<reference evidence="3 4" key="1">
    <citation type="journal article" date="2021" name="Elife">
        <title>Chloroplast acquisition without the gene transfer in kleptoplastic sea slugs, Plakobranchus ocellatus.</title>
        <authorList>
            <person name="Maeda T."/>
            <person name="Takahashi S."/>
            <person name="Yoshida T."/>
            <person name="Shimamura S."/>
            <person name="Takaki Y."/>
            <person name="Nagai Y."/>
            <person name="Toyoda A."/>
            <person name="Suzuki Y."/>
            <person name="Arimoto A."/>
            <person name="Ishii H."/>
            <person name="Satoh N."/>
            <person name="Nishiyama T."/>
            <person name="Hasebe M."/>
            <person name="Maruyama T."/>
            <person name="Minagawa J."/>
            <person name="Obokata J."/>
            <person name="Shigenobu S."/>
        </authorList>
    </citation>
    <scope>NUCLEOTIDE SEQUENCE [LARGE SCALE GENOMIC DNA]</scope>
</reference>
<dbReference type="EMBL" id="BLXT01000945">
    <property type="protein sequence ID" value="GFN81635.1"/>
    <property type="molecule type" value="Genomic_DNA"/>
</dbReference>
<gene>
    <name evidence="3" type="ORF">PoB_000814100</name>
</gene>
<evidence type="ECO:0000259" key="2">
    <source>
        <dbReference type="Pfam" id="PF17919"/>
    </source>
</evidence>
<evidence type="ECO:0000256" key="1">
    <source>
        <dbReference type="ARBA" id="ARBA00023268"/>
    </source>
</evidence>
<dbReference type="AlphaFoldDB" id="A0AAV3Y327"/>
<keyword evidence="1" id="KW-0511">Multifunctional enzyme</keyword>
<evidence type="ECO:0000313" key="4">
    <source>
        <dbReference type="Proteomes" id="UP000735302"/>
    </source>
</evidence>
<proteinExistence type="predicted"/>
<feature type="domain" description="Reverse transcriptase/retrotransposon-derived protein RNase H-like" evidence="2">
    <location>
        <begin position="31"/>
        <end position="71"/>
    </location>
</feature>
<sequence length="78" mass="8758">MVQYLSSNISNLTEDLHPIQNLTKKDVPFLWSERQENAFLAIKAKIADSPCLAIYDPSKELVLENDTSEYGKPLGFAS</sequence>
<organism evidence="3 4">
    <name type="scientific">Plakobranchus ocellatus</name>
    <dbReference type="NCBI Taxonomy" id="259542"/>
    <lineage>
        <taxon>Eukaryota</taxon>
        <taxon>Metazoa</taxon>
        <taxon>Spiralia</taxon>
        <taxon>Lophotrochozoa</taxon>
        <taxon>Mollusca</taxon>
        <taxon>Gastropoda</taxon>
        <taxon>Heterobranchia</taxon>
        <taxon>Euthyneura</taxon>
        <taxon>Panpulmonata</taxon>
        <taxon>Sacoglossa</taxon>
        <taxon>Placobranchoidea</taxon>
        <taxon>Plakobranchidae</taxon>
        <taxon>Plakobranchus</taxon>
    </lineage>
</organism>
<dbReference type="PANTHER" id="PTHR37984:SF5">
    <property type="entry name" value="PROTEIN NYNRIN-LIKE"/>
    <property type="match status" value="1"/>
</dbReference>
<dbReference type="InterPro" id="IPR043502">
    <property type="entry name" value="DNA/RNA_pol_sf"/>
</dbReference>
<dbReference type="InterPro" id="IPR050951">
    <property type="entry name" value="Retrovirus_Pol_polyprotein"/>
</dbReference>
<dbReference type="InterPro" id="IPR041577">
    <property type="entry name" value="RT_RNaseH_2"/>
</dbReference>
<dbReference type="SUPFAM" id="SSF56672">
    <property type="entry name" value="DNA/RNA polymerases"/>
    <property type="match status" value="1"/>
</dbReference>
<dbReference type="Gene3D" id="3.30.70.270">
    <property type="match status" value="1"/>
</dbReference>
<keyword evidence="4" id="KW-1185">Reference proteome</keyword>
<protein>
    <submittedName>
        <fullName evidence="3">Retrovirus-related pol polyprotein from transposon opus</fullName>
    </submittedName>
</protein>
<name>A0AAV3Y327_9GAST</name>